<dbReference type="EMBL" id="CP058938">
    <property type="protein sequence ID" value="QLI74756.1"/>
    <property type="molecule type" value="Genomic_DNA"/>
</dbReference>
<dbReference type="GeneID" id="90968295"/>
<protein>
    <submittedName>
        <fullName evidence="1">Uncharacterized protein</fullName>
    </submittedName>
</protein>
<proteinExistence type="predicted"/>
<dbReference type="Proteomes" id="UP000510686">
    <property type="component" value="Chromosome 7"/>
</dbReference>
<dbReference type="OrthoDB" id="5330139at2759"/>
<dbReference type="KEGG" id="mbrn:90968295"/>
<evidence type="ECO:0000313" key="1">
    <source>
        <dbReference type="EMBL" id="QLI74756.1"/>
    </source>
</evidence>
<reference evidence="1 2" key="1">
    <citation type="submission" date="2020-07" db="EMBL/GenBank/DDBJ databases">
        <title>Telomere length de novo assembly of all 7 chromosomes of the fungus, Metarhizium brunneum, using a novel assembly pipeline.</title>
        <authorList>
            <person name="Saud z."/>
            <person name="Kortsinoglou A."/>
            <person name="Kouvelis V.N."/>
            <person name="Butt T.M."/>
        </authorList>
    </citation>
    <scope>NUCLEOTIDE SEQUENCE [LARGE SCALE GENOMIC DNA]</scope>
    <source>
        <strain evidence="1 2">4556</strain>
    </source>
</reference>
<dbReference type="AlphaFoldDB" id="A0A7D5V429"/>
<organism evidence="1 2">
    <name type="scientific">Metarhizium brunneum</name>
    <dbReference type="NCBI Taxonomy" id="500148"/>
    <lineage>
        <taxon>Eukaryota</taxon>
        <taxon>Fungi</taxon>
        <taxon>Dikarya</taxon>
        <taxon>Ascomycota</taxon>
        <taxon>Pezizomycotina</taxon>
        <taxon>Sordariomycetes</taxon>
        <taxon>Hypocreomycetidae</taxon>
        <taxon>Hypocreales</taxon>
        <taxon>Clavicipitaceae</taxon>
        <taxon>Metarhizium</taxon>
    </lineage>
</organism>
<accession>A0A7D5V429</accession>
<evidence type="ECO:0000313" key="2">
    <source>
        <dbReference type="Proteomes" id="UP000510686"/>
    </source>
</evidence>
<sequence>MPPRLALQFTSLRTLSLRGSRDFQIRRTFHDAKADFIAFDLRGSLTTQKLDIFIGEPHEAYIIFNKDIGLAMKSGISNQTGICLASDSEKIALTFSHDTLHFTHGTSPGFAPT</sequence>
<gene>
    <name evidence="1" type="ORF">G6M90_00g113650</name>
</gene>
<keyword evidence="2" id="KW-1185">Reference proteome</keyword>
<name>A0A7D5V429_9HYPO</name>
<dbReference type="RefSeq" id="XP_065987996.1">
    <property type="nucleotide sequence ID" value="XM_066131897.1"/>
</dbReference>